<evidence type="ECO:0000313" key="6">
    <source>
        <dbReference type="EMBL" id="MDJ1174889.1"/>
    </source>
</evidence>
<dbReference type="PANTHER" id="PTHR47053">
    <property type="entry name" value="MUREIN DD-ENDOPEPTIDASE MEPH-RELATED"/>
    <property type="match status" value="1"/>
</dbReference>
<dbReference type="RefSeq" id="WP_283767205.1">
    <property type="nucleotide sequence ID" value="NZ_JAQOSO010000073.1"/>
</dbReference>
<proteinExistence type="inferred from homology"/>
<dbReference type="SUPFAM" id="SSF54001">
    <property type="entry name" value="Cysteine proteinases"/>
    <property type="match status" value="1"/>
</dbReference>
<protein>
    <submittedName>
        <fullName evidence="6">Glucosaminidase domain-containing protein</fullName>
    </submittedName>
</protein>
<sequence>MTHAQVQTHPLQREERTQTELLKIQTQLLKRQMDLLERVAEASEETKDATTTSAGWPFLGICSAWLASLYVATYINFVVGALGGMIPDFLKPAVPFISHVETVTGSPAVIVSVAEKWVGKDFNAGKTAQCAYFVRRVLSDAGVSVGVTTAPYDGYASGEGFANSFFGADIGTLIESKEALRPGDLVAFANTYGEWESGTITHVGIYVGDGQMVDRPTANEPVQRRSIDTFTFAVGVRLPGVGLPAFPDTTAPVFVSNVTSATVNASKADKDYTGYPLEQIAIDLEQRYGIVADFTIANGNHESAYGSAIIGGDNWFGVKSVNGAGVATKTTEWYGGTETSVTDSFCNVGCPDSFARTIVNILAEKGLSPHGMSAEEITANVASVYATDPAWADKMLQHIRRLRSSTGV</sequence>
<dbReference type="InterPro" id="IPR000064">
    <property type="entry name" value="NLP_P60_dom"/>
</dbReference>
<dbReference type="EMBL" id="JAQOSO010000073">
    <property type="protein sequence ID" value="MDJ1174889.1"/>
    <property type="molecule type" value="Genomic_DNA"/>
</dbReference>
<keyword evidence="2" id="KW-0645">Protease</keyword>
<evidence type="ECO:0000256" key="4">
    <source>
        <dbReference type="ARBA" id="ARBA00022807"/>
    </source>
</evidence>
<comment type="similarity">
    <text evidence="1">Belongs to the peptidase C40 family.</text>
</comment>
<dbReference type="Pfam" id="PF01832">
    <property type="entry name" value="Glucosaminidase"/>
    <property type="match status" value="1"/>
</dbReference>
<dbReference type="Proteomes" id="UP001235849">
    <property type="component" value="Unassembled WGS sequence"/>
</dbReference>
<evidence type="ECO:0000256" key="3">
    <source>
        <dbReference type="ARBA" id="ARBA00022801"/>
    </source>
</evidence>
<dbReference type="Gene3D" id="1.10.530.10">
    <property type="match status" value="1"/>
</dbReference>
<dbReference type="InterPro" id="IPR051202">
    <property type="entry name" value="Peptidase_C40"/>
</dbReference>
<keyword evidence="7" id="KW-1185">Reference proteome</keyword>
<keyword evidence="3" id="KW-0378">Hydrolase</keyword>
<evidence type="ECO:0000313" key="7">
    <source>
        <dbReference type="Proteomes" id="UP001235849"/>
    </source>
</evidence>
<evidence type="ECO:0000259" key="5">
    <source>
        <dbReference type="PROSITE" id="PS51935"/>
    </source>
</evidence>
<evidence type="ECO:0000256" key="1">
    <source>
        <dbReference type="ARBA" id="ARBA00007074"/>
    </source>
</evidence>
<dbReference type="PROSITE" id="PS51935">
    <property type="entry name" value="NLPC_P60"/>
    <property type="match status" value="1"/>
</dbReference>
<name>A0ABT7B8H1_9CYAN</name>
<keyword evidence="4" id="KW-0788">Thiol protease</keyword>
<reference evidence="6 7" key="1">
    <citation type="submission" date="2023-01" db="EMBL/GenBank/DDBJ databases">
        <title>Novel diversity within Roseofilum (Cyanobacteria; Desertifilaceae) from marine benthic mats with descriptions of four novel species.</title>
        <authorList>
            <person name="Wang Y."/>
            <person name="Berthold D.E."/>
            <person name="Hu J."/>
            <person name="Lefler F.W."/>
            <person name="Laughinghouse H.D. IV."/>
        </authorList>
    </citation>
    <scope>NUCLEOTIDE SEQUENCE [LARGE SCALE GENOMIC DNA]</scope>
    <source>
        <strain evidence="6 7">BLCC-M114</strain>
    </source>
</reference>
<comment type="caution">
    <text evidence="6">The sequence shown here is derived from an EMBL/GenBank/DDBJ whole genome shotgun (WGS) entry which is preliminary data.</text>
</comment>
<accession>A0ABT7B8H1</accession>
<feature type="domain" description="NlpC/P60" evidence="5">
    <location>
        <begin position="97"/>
        <end position="244"/>
    </location>
</feature>
<dbReference type="Gene3D" id="3.90.1720.10">
    <property type="entry name" value="endopeptidase domain like (from Nostoc punctiforme)"/>
    <property type="match status" value="1"/>
</dbReference>
<dbReference type="InterPro" id="IPR002901">
    <property type="entry name" value="MGlyc_endo_b_GlcNAc-like_dom"/>
</dbReference>
<dbReference type="Pfam" id="PF00877">
    <property type="entry name" value="NLPC_P60"/>
    <property type="match status" value="1"/>
</dbReference>
<gene>
    <name evidence="6" type="ORF">PMG25_12360</name>
</gene>
<dbReference type="PANTHER" id="PTHR47053:SF1">
    <property type="entry name" value="MUREIN DD-ENDOPEPTIDASE MEPH-RELATED"/>
    <property type="match status" value="1"/>
</dbReference>
<evidence type="ECO:0000256" key="2">
    <source>
        <dbReference type="ARBA" id="ARBA00022670"/>
    </source>
</evidence>
<organism evidence="6 7">
    <name type="scientific">Roseofilum capinflatum BLCC-M114</name>
    <dbReference type="NCBI Taxonomy" id="3022440"/>
    <lineage>
        <taxon>Bacteria</taxon>
        <taxon>Bacillati</taxon>
        <taxon>Cyanobacteriota</taxon>
        <taxon>Cyanophyceae</taxon>
        <taxon>Desertifilales</taxon>
        <taxon>Desertifilaceae</taxon>
        <taxon>Roseofilum</taxon>
        <taxon>Roseofilum capinflatum</taxon>
    </lineage>
</organism>
<dbReference type="InterPro" id="IPR038765">
    <property type="entry name" value="Papain-like_cys_pep_sf"/>
</dbReference>